<dbReference type="CDD" id="cd07185">
    <property type="entry name" value="OmpA_C-like"/>
    <property type="match status" value="1"/>
</dbReference>
<dbReference type="Pfam" id="PF00691">
    <property type="entry name" value="OmpA"/>
    <property type="match status" value="1"/>
</dbReference>
<evidence type="ECO:0000313" key="6">
    <source>
        <dbReference type="EMBL" id="GAA5525072.1"/>
    </source>
</evidence>
<dbReference type="EMBL" id="BAABRT010000011">
    <property type="protein sequence ID" value="GAA5525072.1"/>
    <property type="molecule type" value="Genomic_DNA"/>
</dbReference>
<dbReference type="InterPro" id="IPR050330">
    <property type="entry name" value="Bact_OuterMem_StrucFunc"/>
</dbReference>
<evidence type="ECO:0000256" key="2">
    <source>
        <dbReference type="ARBA" id="ARBA00023136"/>
    </source>
</evidence>
<evidence type="ECO:0000259" key="5">
    <source>
        <dbReference type="PROSITE" id="PS51123"/>
    </source>
</evidence>
<gene>
    <name evidence="6" type="primary">pal_1</name>
    <name evidence="6" type="ORF">Maes01_01632</name>
</gene>
<comment type="subcellular location">
    <subcellularLocation>
        <location evidence="1">Cell outer membrane</location>
    </subcellularLocation>
</comment>
<dbReference type="Proteomes" id="UP001408594">
    <property type="component" value="Unassembled WGS sequence"/>
</dbReference>
<dbReference type="PRINTS" id="PR01021">
    <property type="entry name" value="OMPADOMAIN"/>
</dbReference>
<sequence length="147" mass="16214">MLASQLTESRSELENLAYQLDTAHLSANDANQLAIDSLQFQLFFITGDDQLADSQLRQVTTLAEFLQRYPQLQVCLEGHADPRGSDGYNNVLSDQRALSVQRVLIASGVDSARIQRKALGATLSQAPQGDIDAYAMERRVDIHIAQP</sequence>
<dbReference type="SUPFAM" id="SSF103088">
    <property type="entry name" value="OmpA-like"/>
    <property type="match status" value="1"/>
</dbReference>
<keyword evidence="7" id="KW-1185">Reference proteome</keyword>
<dbReference type="PANTHER" id="PTHR30329">
    <property type="entry name" value="STATOR ELEMENT OF FLAGELLAR MOTOR COMPLEX"/>
    <property type="match status" value="1"/>
</dbReference>
<dbReference type="Gene3D" id="3.30.1330.60">
    <property type="entry name" value="OmpA-like domain"/>
    <property type="match status" value="1"/>
</dbReference>
<dbReference type="RefSeq" id="WP_345550457.1">
    <property type="nucleotide sequence ID" value="NZ_BAABRT010000011.1"/>
</dbReference>
<reference evidence="6 7" key="1">
    <citation type="submission" date="2024-02" db="EMBL/GenBank/DDBJ databases">
        <title>Microbulbifer aestuariivivens NBRC 112533.</title>
        <authorList>
            <person name="Ichikawa N."/>
            <person name="Katano-Makiyama Y."/>
            <person name="Hidaka K."/>
        </authorList>
    </citation>
    <scope>NUCLEOTIDE SEQUENCE [LARGE SCALE GENOMIC DNA]</scope>
    <source>
        <strain evidence="6 7">NBRC 112533</strain>
    </source>
</reference>
<dbReference type="InterPro" id="IPR006665">
    <property type="entry name" value="OmpA-like"/>
</dbReference>
<comment type="caution">
    <text evidence="6">The sequence shown here is derived from an EMBL/GenBank/DDBJ whole genome shotgun (WGS) entry which is preliminary data.</text>
</comment>
<keyword evidence="6" id="KW-0449">Lipoprotein</keyword>
<protein>
    <submittedName>
        <fullName evidence="6">Peptidoglycan-associated lipoprotein</fullName>
    </submittedName>
</protein>
<accession>A0ABP9WPF2</accession>
<evidence type="ECO:0000256" key="3">
    <source>
        <dbReference type="ARBA" id="ARBA00023237"/>
    </source>
</evidence>
<evidence type="ECO:0000256" key="4">
    <source>
        <dbReference type="PROSITE-ProRule" id="PRU00473"/>
    </source>
</evidence>
<dbReference type="PROSITE" id="PS51123">
    <property type="entry name" value="OMPA_2"/>
    <property type="match status" value="1"/>
</dbReference>
<name>A0ABP9WPF2_9GAMM</name>
<dbReference type="InterPro" id="IPR006664">
    <property type="entry name" value="OMP_bac"/>
</dbReference>
<organism evidence="6 7">
    <name type="scientific">Microbulbifer aestuariivivens</name>
    <dbReference type="NCBI Taxonomy" id="1908308"/>
    <lineage>
        <taxon>Bacteria</taxon>
        <taxon>Pseudomonadati</taxon>
        <taxon>Pseudomonadota</taxon>
        <taxon>Gammaproteobacteria</taxon>
        <taxon>Cellvibrionales</taxon>
        <taxon>Microbulbiferaceae</taxon>
        <taxon>Microbulbifer</taxon>
    </lineage>
</organism>
<keyword evidence="2 4" id="KW-0472">Membrane</keyword>
<dbReference type="PANTHER" id="PTHR30329:SF21">
    <property type="entry name" value="LIPOPROTEIN YIAD-RELATED"/>
    <property type="match status" value="1"/>
</dbReference>
<dbReference type="InterPro" id="IPR036737">
    <property type="entry name" value="OmpA-like_sf"/>
</dbReference>
<proteinExistence type="predicted"/>
<evidence type="ECO:0000256" key="1">
    <source>
        <dbReference type="ARBA" id="ARBA00004442"/>
    </source>
</evidence>
<keyword evidence="3" id="KW-0998">Cell outer membrane</keyword>
<evidence type="ECO:0000313" key="7">
    <source>
        <dbReference type="Proteomes" id="UP001408594"/>
    </source>
</evidence>
<feature type="domain" description="OmpA-like" evidence="5">
    <location>
        <begin position="31"/>
        <end position="147"/>
    </location>
</feature>